<evidence type="ECO:0000259" key="6">
    <source>
        <dbReference type="PROSITE" id="PS51390"/>
    </source>
</evidence>
<evidence type="ECO:0000256" key="4">
    <source>
        <dbReference type="ARBA" id="ARBA00035122"/>
    </source>
</evidence>
<evidence type="ECO:0000256" key="5">
    <source>
        <dbReference type="SAM" id="SignalP"/>
    </source>
</evidence>
<dbReference type="Pfam" id="PF00095">
    <property type="entry name" value="WAP"/>
    <property type="match status" value="1"/>
</dbReference>
<evidence type="ECO:0000313" key="7">
    <source>
        <dbReference type="Ensembl" id="ENSPTXP00000023669.1"/>
    </source>
</evidence>
<keyword evidence="3" id="KW-1015">Disulfide bond</keyword>
<dbReference type="GO" id="GO:0005576">
    <property type="term" value="C:extracellular region"/>
    <property type="evidence" value="ECO:0007669"/>
    <property type="project" value="InterPro"/>
</dbReference>
<dbReference type="Gene3D" id="4.10.75.10">
    <property type="entry name" value="Elafin-like"/>
    <property type="match status" value="1"/>
</dbReference>
<dbReference type="GeneTree" id="ENSGT00990000210913"/>
<evidence type="ECO:0000256" key="1">
    <source>
        <dbReference type="ARBA" id="ARBA00022529"/>
    </source>
</evidence>
<dbReference type="PROSITE" id="PS51390">
    <property type="entry name" value="WAP"/>
    <property type="match status" value="1"/>
</dbReference>
<comment type="similarity">
    <text evidence="4">Belongs to the venom waprin family.</text>
</comment>
<dbReference type="GO" id="GO:0042742">
    <property type="term" value="P:defense response to bacterium"/>
    <property type="evidence" value="ECO:0007669"/>
    <property type="project" value="UniProtKB-KW"/>
</dbReference>
<keyword evidence="8" id="KW-1185">Reference proteome</keyword>
<dbReference type="InterPro" id="IPR008197">
    <property type="entry name" value="WAP_dom"/>
</dbReference>
<reference evidence="7" key="1">
    <citation type="submission" date="2025-08" db="UniProtKB">
        <authorList>
            <consortium name="Ensembl"/>
        </authorList>
    </citation>
    <scope>IDENTIFICATION</scope>
</reference>
<dbReference type="SMART" id="SM00217">
    <property type="entry name" value="WAP"/>
    <property type="match status" value="1"/>
</dbReference>
<protein>
    <recommendedName>
        <fullName evidence="6">WAP domain-containing protein</fullName>
    </recommendedName>
</protein>
<keyword evidence="2" id="KW-0044">Antibiotic</keyword>
<keyword evidence="1" id="KW-0929">Antimicrobial</keyword>
<dbReference type="GO" id="GO:0030414">
    <property type="term" value="F:peptidase inhibitor activity"/>
    <property type="evidence" value="ECO:0007669"/>
    <property type="project" value="InterPro"/>
</dbReference>
<proteinExistence type="inferred from homology"/>
<dbReference type="Ensembl" id="ENSPTXT00000024402.1">
    <property type="protein sequence ID" value="ENSPTXP00000023669.1"/>
    <property type="gene ID" value="ENSPTXG00000016457.1"/>
</dbReference>
<dbReference type="PRINTS" id="PR00003">
    <property type="entry name" value="4DISULPHCORE"/>
</dbReference>
<sequence length="62" mass="6944">MDIVFCLFSLLIWKPGVCPKSPPDIVTPCIAKCENDWKCPKNQKCCTYGCMTTCRGPCMDPI</sequence>
<dbReference type="OMA" id="DSPGICL"/>
<evidence type="ECO:0000313" key="8">
    <source>
        <dbReference type="Proteomes" id="UP000472273"/>
    </source>
</evidence>
<dbReference type="InterPro" id="IPR036645">
    <property type="entry name" value="Elafin-like_sf"/>
</dbReference>
<feature type="chain" id="PRO_5045742626" description="WAP domain-containing protein" evidence="5">
    <location>
        <begin position="20"/>
        <end position="62"/>
    </location>
</feature>
<dbReference type="Proteomes" id="UP000472273">
    <property type="component" value="Unplaced"/>
</dbReference>
<keyword evidence="5" id="KW-0732">Signal</keyword>
<evidence type="ECO:0000256" key="3">
    <source>
        <dbReference type="ARBA" id="ARBA00023157"/>
    </source>
</evidence>
<accession>A0A670ZLQ9</accession>
<name>A0A670ZLQ9_PSETE</name>
<evidence type="ECO:0000256" key="2">
    <source>
        <dbReference type="ARBA" id="ARBA00023022"/>
    </source>
</evidence>
<organism evidence="7 8">
    <name type="scientific">Pseudonaja textilis</name>
    <name type="common">Eastern brown snake</name>
    <dbReference type="NCBI Taxonomy" id="8673"/>
    <lineage>
        <taxon>Eukaryota</taxon>
        <taxon>Metazoa</taxon>
        <taxon>Chordata</taxon>
        <taxon>Craniata</taxon>
        <taxon>Vertebrata</taxon>
        <taxon>Euteleostomi</taxon>
        <taxon>Lepidosauria</taxon>
        <taxon>Squamata</taxon>
        <taxon>Bifurcata</taxon>
        <taxon>Unidentata</taxon>
        <taxon>Episquamata</taxon>
        <taxon>Toxicofera</taxon>
        <taxon>Serpentes</taxon>
        <taxon>Colubroidea</taxon>
        <taxon>Elapidae</taxon>
        <taxon>Hydrophiinae</taxon>
        <taxon>Pseudonaja</taxon>
    </lineage>
</organism>
<feature type="domain" description="WAP" evidence="6">
    <location>
        <begin position="11"/>
        <end position="58"/>
    </location>
</feature>
<reference evidence="7" key="2">
    <citation type="submission" date="2025-09" db="UniProtKB">
        <authorList>
            <consortium name="Ensembl"/>
        </authorList>
    </citation>
    <scope>IDENTIFICATION</scope>
</reference>
<feature type="signal peptide" evidence="5">
    <location>
        <begin position="1"/>
        <end position="19"/>
    </location>
</feature>
<dbReference type="AlphaFoldDB" id="A0A670ZLQ9"/>
<dbReference type="SUPFAM" id="SSF57256">
    <property type="entry name" value="Elafin-like"/>
    <property type="match status" value="1"/>
</dbReference>